<evidence type="ECO:0000313" key="3">
    <source>
        <dbReference type="Proteomes" id="UP000740605"/>
    </source>
</evidence>
<accession>A0ABS5XV02</accession>
<keyword evidence="1" id="KW-0472">Membrane</keyword>
<organism evidence="2 3">
    <name type="scientific">Microbacterium flavum</name>
    <dbReference type="NCBI Taxonomy" id="415216"/>
    <lineage>
        <taxon>Bacteria</taxon>
        <taxon>Bacillati</taxon>
        <taxon>Actinomycetota</taxon>
        <taxon>Actinomycetes</taxon>
        <taxon>Micrococcales</taxon>
        <taxon>Microbacteriaceae</taxon>
        <taxon>Microbacterium</taxon>
    </lineage>
</organism>
<evidence type="ECO:0008006" key="4">
    <source>
        <dbReference type="Google" id="ProtNLM"/>
    </source>
</evidence>
<reference evidence="2 3" key="1">
    <citation type="submission" date="2021-03" db="EMBL/GenBank/DDBJ databases">
        <title>Microbacterium pauli sp. nov., isolated from microfiltered milk.</title>
        <authorList>
            <person name="Bellassi P."/>
            <person name="Fontana A."/>
            <person name="Callegari M.L."/>
            <person name="Lorenzo M."/>
            <person name="Cappa F."/>
        </authorList>
    </citation>
    <scope>NUCLEOTIDE SEQUENCE [LARGE SCALE GENOMIC DNA]</scope>
    <source>
        <strain evidence="2 3">DSM 18909</strain>
    </source>
</reference>
<evidence type="ECO:0000256" key="1">
    <source>
        <dbReference type="SAM" id="Phobius"/>
    </source>
</evidence>
<feature type="transmembrane region" description="Helical" evidence="1">
    <location>
        <begin position="132"/>
        <end position="153"/>
    </location>
</feature>
<gene>
    <name evidence="2" type="ORF">J0P97_02535</name>
</gene>
<dbReference type="RefSeq" id="WP_215486210.1">
    <property type="nucleotide sequence ID" value="NZ_BAAAPJ010000001.1"/>
</dbReference>
<feature type="transmembrane region" description="Helical" evidence="1">
    <location>
        <begin position="306"/>
        <end position="323"/>
    </location>
</feature>
<evidence type="ECO:0000313" key="2">
    <source>
        <dbReference type="EMBL" id="MBT8796953.1"/>
    </source>
</evidence>
<proteinExistence type="predicted"/>
<feature type="transmembrane region" description="Helical" evidence="1">
    <location>
        <begin position="409"/>
        <end position="430"/>
    </location>
</feature>
<protein>
    <recommendedName>
        <fullName evidence="4">Transporter</fullName>
    </recommendedName>
</protein>
<keyword evidence="1" id="KW-0812">Transmembrane</keyword>
<feature type="transmembrane region" description="Helical" evidence="1">
    <location>
        <begin position="233"/>
        <end position="254"/>
    </location>
</feature>
<keyword evidence="1" id="KW-1133">Transmembrane helix</keyword>
<feature type="transmembrane region" description="Helical" evidence="1">
    <location>
        <begin position="55"/>
        <end position="80"/>
    </location>
</feature>
<sequence>MVATVLRLRYRILGNTLARNPWQLVGFCFGMLWAVSALALVGSGSFALAASGDLALVRTVAVVAGAALLLGWVVGPLLIAGADTTVDAAKLATFPLTTRQLMAVLTGTGLSGIPGIATMVAALLSVLMWSPWPIAAVVAIPCVVIAVLTCVVASRLATALSTGLGGNRRGRELVGTLVLAVVVFAGPILSGAVALLSGAGGFAAQLEQVARVLAWTPLAAVWAVPGDIAAGDLLAAGLRLTIALATLAAVAVAWRAALVRSTEAPPRRAARVVASGRLGLIGVMPTGGVGATWARSLRGWLRDPRYVRQLIFVPLFPLLFAFTGGIEGFLFSASAVLVALVLCIAGYSDISYDGTAFASILATGIRGREDRLGRALGAASVGIPLVVLVGVVTAVVGGRAAQLPATLGAALGLVLAGYGVCAVSSALLVAPVAAPGDSPFKSVPGQTFLSGLMVFVVMGACLVLALPGIILAIVALTTGSAALGWAALLVGIVVGVAVTVVGIVVGGRTLDRTGPDLLLRIRSFPTG</sequence>
<feature type="transmembrane region" description="Helical" evidence="1">
    <location>
        <begin position="375"/>
        <end position="397"/>
    </location>
</feature>
<comment type="caution">
    <text evidence="2">The sequence shown here is derived from an EMBL/GenBank/DDBJ whole genome shotgun (WGS) entry which is preliminary data.</text>
</comment>
<feature type="transmembrane region" description="Helical" evidence="1">
    <location>
        <begin position="274"/>
        <end position="294"/>
    </location>
</feature>
<feature type="transmembrane region" description="Helical" evidence="1">
    <location>
        <begin position="451"/>
        <end position="476"/>
    </location>
</feature>
<dbReference type="EMBL" id="JAFLHG010000002">
    <property type="protein sequence ID" value="MBT8796953.1"/>
    <property type="molecule type" value="Genomic_DNA"/>
</dbReference>
<feature type="transmembrane region" description="Helical" evidence="1">
    <location>
        <begin position="21"/>
        <end position="49"/>
    </location>
</feature>
<keyword evidence="3" id="KW-1185">Reference proteome</keyword>
<feature type="transmembrane region" description="Helical" evidence="1">
    <location>
        <begin position="101"/>
        <end position="126"/>
    </location>
</feature>
<feature type="transmembrane region" description="Helical" evidence="1">
    <location>
        <begin position="173"/>
        <end position="196"/>
    </location>
</feature>
<dbReference type="Proteomes" id="UP000740605">
    <property type="component" value="Unassembled WGS sequence"/>
</dbReference>
<feature type="transmembrane region" description="Helical" evidence="1">
    <location>
        <begin position="482"/>
        <end position="505"/>
    </location>
</feature>
<name>A0ABS5XV02_9MICO</name>